<keyword evidence="1" id="KW-1133">Transmembrane helix</keyword>
<evidence type="ECO:0000313" key="3">
    <source>
        <dbReference type="Proteomes" id="UP001595724"/>
    </source>
</evidence>
<protein>
    <submittedName>
        <fullName evidence="2">DUF2178 domain-containing protein</fullName>
    </submittedName>
</protein>
<comment type="caution">
    <text evidence="2">The sequence shown here is derived from an EMBL/GenBank/DDBJ whole genome shotgun (WGS) entry which is preliminary data.</text>
</comment>
<name>A0ABV7US23_9GAMM</name>
<gene>
    <name evidence="2" type="ORF">ACFOM9_03310</name>
</gene>
<evidence type="ECO:0000313" key="2">
    <source>
        <dbReference type="EMBL" id="MFC3659107.1"/>
    </source>
</evidence>
<sequence>MNARRPPQGRNAPARTSLSFGERYARRAWAGLASLALLVSVAAFGGSPSRVLFLAAVFVLACQPLFRRRQMFEEQRRNEVMEDERDRDIRLRAAAHARAVLAAGVGALAVALCIPAARQALQASDLALPAVLVLLVIAATLCGYVSEIAGYRVERR</sequence>
<keyword evidence="1" id="KW-0812">Transmembrane</keyword>
<evidence type="ECO:0000256" key="1">
    <source>
        <dbReference type="SAM" id="Phobius"/>
    </source>
</evidence>
<keyword evidence="1" id="KW-0472">Membrane</keyword>
<feature type="transmembrane region" description="Helical" evidence="1">
    <location>
        <begin position="28"/>
        <end position="45"/>
    </location>
</feature>
<accession>A0ABV7US23</accession>
<keyword evidence="3" id="KW-1185">Reference proteome</keyword>
<dbReference type="RefSeq" id="WP_386706149.1">
    <property type="nucleotide sequence ID" value="NZ_JBHRYF010000001.1"/>
</dbReference>
<dbReference type="Proteomes" id="UP001595724">
    <property type="component" value="Unassembled WGS sequence"/>
</dbReference>
<organism evidence="2 3">
    <name type="scientific">Luteimonas notoginsengisoli</name>
    <dbReference type="NCBI Taxonomy" id="1578200"/>
    <lineage>
        <taxon>Bacteria</taxon>
        <taxon>Pseudomonadati</taxon>
        <taxon>Pseudomonadota</taxon>
        <taxon>Gammaproteobacteria</taxon>
        <taxon>Lysobacterales</taxon>
        <taxon>Lysobacteraceae</taxon>
        <taxon>Luteimonas</taxon>
    </lineage>
</organism>
<feature type="transmembrane region" description="Helical" evidence="1">
    <location>
        <begin position="99"/>
        <end position="120"/>
    </location>
</feature>
<dbReference type="EMBL" id="JBHRYF010000001">
    <property type="protein sequence ID" value="MFC3659107.1"/>
    <property type="molecule type" value="Genomic_DNA"/>
</dbReference>
<proteinExistence type="predicted"/>
<feature type="transmembrane region" description="Helical" evidence="1">
    <location>
        <begin position="51"/>
        <end position="67"/>
    </location>
</feature>
<reference evidence="3" key="1">
    <citation type="journal article" date="2019" name="Int. J. Syst. Evol. Microbiol.">
        <title>The Global Catalogue of Microorganisms (GCM) 10K type strain sequencing project: providing services to taxonomists for standard genome sequencing and annotation.</title>
        <authorList>
            <consortium name="The Broad Institute Genomics Platform"/>
            <consortium name="The Broad Institute Genome Sequencing Center for Infectious Disease"/>
            <person name="Wu L."/>
            <person name="Ma J."/>
        </authorList>
    </citation>
    <scope>NUCLEOTIDE SEQUENCE [LARGE SCALE GENOMIC DNA]</scope>
    <source>
        <strain evidence="3">KCTC 42211</strain>
    </source>
</reference>
<feature type="transmembrane region" description="Helical" evidence="1">
    <location>
        <begin position="126"/>
        <end position="146"/>
    </location>
</feature>